<keyword evidence="3" id="KW-1185">Reference proteome</keyword>
<organism evidence="2 3">
    <name type="scientific">Ralstonia holmesii</name>
    <dbReference type="NCBI Taxonomy" id="3058602"/>
    <lineage>
        <taxon>Bacteria</taxon>
        <taxon>Pseudomonadati</taxon>
        <taxon>Pseudomonadota</taxon>
        <taxon>Betaproteobacteria</taxon>
        <taxon>Burkholderiales</taxon>
        <taxon>Burkholderiaceae</taxon>
        <taxon>Ralstonia</taxon>
    </lineage>
</organism>
<dbReference type="EMBL" id="CATZAT010000004">
    <property type="protein sequence ID" value="CAJ0789911.1"/>
    <property type="molecule type" value="Genomic_DNA"/>
</dbReference>
<evidence type="ECO:0000313" key="2">
    <source>
        <dbReference type="EMBL" id="CAJ0789911.1"/>
    </source>
</evidence>
<dbReference type="RefSeq" id="WP_316683772.1">
    <property type="nucleotide sequence ID" value="NZ_CATZAT010000004.1"/>
</dbReference>
<evidence type="ECO:0000256" key="1">
    <source>
        <dbReference type="SAM" id="Coils"/>
    </source>
</evidence>
<dbReference type="Proteomes" id="UP001189663">
    <property type="component" value="Unassembled WGS sequence"/>
</dbReference>
<accession>A0ABC8QBU1</accession>
<sequence>MRKSRAPDLTDERIKAIVETLDGWKGKLTWELLADAVEASTGHRYSRFTFAQYPEIANAFSFRKDALRGTLPRGRGEPRDERVREALAQADRYKAKAGRLEAENQLLLEQFVTWAINAERKGVTLDMLNAPLPKPPRDRSKGVD</sequence>
<keyword evidence="1" id="KW-0175">Coiled coil</keyword>
<proteinExistence type="predicted"/>
<feature type="coiled-coil region" evidence="1">
    <location>
        <begin position="83"/>
        <end position="110"/>
    </location>
</feature>
<protein>
    <submittedName>
        <fullName evidence="2">Uncharacterized protein</fullName>
    </submittedName>
</protein>
<gene>
    <name evidence="2" type="ORF">LMG18096_02317</name>
</gene>
<evidence type="ECO:0000313" key="3">
    <source>
        <dbReference type="Proteomes" id="UP001189663"/>
    </source>
</evidence>
<name>A0ABC8QBU1_9RALS</name>
<comment type="caution">
    <text evidence="2">The sequence shown here is derived from an EMBL/GenBank/DDBJ whole genome shotgun (WGS) entry which is preliminary data.</text>
</comment>
<dbReference type="AlphaFoldDB" id="A0ABC8QBU1"/>
<reference evidence="2 3" key="1">
    <citation type="submission" date="2023-07" db="EMBL/GenBank/DDBJ databases">
        <authorList>
            <person name="Peeters C."/>
        </authorList>
    </citation>
    <scope>NUCLEOTIDE SEQUENCE [LARGE SCALE GENOMIC DNA]</scope>
    <source>
        <strain evidence="2 3">LMG 18096</strain>
    </source>
</reference>